<dbReference type="InterPro" id="IPR036879">
    <property type="entry name" value="TF_MADSbox_sf"/>
</dbReference>
<dbReference type="Gramene" id="Solyc03g033570.1.1">
    <property type="protein sequence ID" value="Solyc03g033570.1.1.1"/>
    <property type="gene ID" value="Solyc03g033570.1"/>
</dbReference>
<dbReference type="PANTHER" id="PTHR11945:SF824">
    <property type="entry name" value="MADS-BOX DOMAIN-CONTAINING PROTEIN"/>
    <property type="match status" value="1"/>
</dbReference>
<evidence type="ECO:0000256" key="1">
    <source>
        <dbReference type="ARBA" id="ARBA00004123"/>
    </source>
</evidence>
<reference evidence="8" key="2">
    <citation type="submission" date="2019-01" db="UniProtKB">
        <authorList>
            <consortium name="EnsemblPlants"/>
        </authorList>
    </citation>
    <scope>IDENTIFICATION</scope>
    <source>
        <strain evidence="8">cv. Heinz 1706</strain>
    </source>
</reference>
<dbReference type="SMART" id="SM00432">
    <property type="entry name" value="MADS"/>
    <property type="match status" value="1"/>
</dbReference>
<evidence type="ECO:0000313" key="8">
    <source>
        <dbReference type="EnsemblPlants" id="Solyc03g033570.1.1.1"/>
    </source>
</evidence>
<dbReference type="GO" id="GO:0000981">
    <property type="term" value="F:DNA-binding transcription factor activity, RNA polymerase II-specific"/>
    <property type="evidence" value="ECO:0000318"/>
    <property type="project" value="GO_Central"/>
</dbReference>
<keyword evidence="2" id="KW-0805">Transcription regulation</keyword>
<evidence type="ECO:0000256" key="3">
    <source>
        <dbReference type="ARBA" id="ARBA00023125"/>
    </source>
</evidence>
<proteinExistence type="predicted"/>
<dbReference type="Gene3D" id="3.40.1810.10">
    <property type="entry name" value="Transcription factor, MADS-box"/>
    <property type="match status" value="1"/>
</dbReference>
<keyword evidence="4" id="KW-0804">Transcription</keyword>
<dbReference type="AlphaFoldDB" id="A0A3Q7FFR4"/>
<keyword evidence="3" id="KW-0238">DNA-binding</keyword>
<evidence type="ECO:0000256" key="5">
    <source>
        <dbReference type="ARBA" id="ARBA00023242"/>
    </source>
</evidence>
<dbReference type="PROSITE" id="PS50066">
    <property type="entry name" value="MADS_BOX_2"/>
    <property type="match status" value="1"/>
</dbReference>
<evidence type="ECO:0000259" key="7">
    <source>
        <dbReference type="PROSITE" id="PS50066"/>
    </source>
</evidence>
<dbReference type="PANTHER" id="PTHR11945">
    <property type="entry name" value="MADS BOX PROTEIN"/>
    <property type="match status" value="1"/>
</dbReference>
<feature type="domain" description="MADS-box" evidence="7">
    <location>
        <begin position="7"/>
        <end position="67"/>
    </location>
</feature>
<dbReference type="GO" id="GO:0005634">
    <property type="term" value="C:nucleus"/>
    <property type="evidence" value="ECO:0007669"/>
    <property type="project" value="UniProtKB-SubCell"/>
</dbReference>
<dbReference type="GO" id="GO:0046983">
    <property type="term" value="F:protein dimerization activity"/>
    <property type="evidence" value="ECO:0007669"/>
    <property type="project" value="InterPro"/>
</dbReference>
<name>A0A3Q7FFR4_SOLLC</name>
<dbReference type="InParanoid" id="A0A3Q7FFR4"/>
<evidence type="ECO:0000256" key="6">
    <source>
        <dbReference type="SAM" id="Coils"/>
    </source>
</evidence>
<protein>
    <recommendedName>
        <fullName evidence="7">MADS-box domain-containing protein</fullName>
    </recommendedName>
</protein>
<dbReference type="InterPro" id="IPR002100">
    <property type="entry name" value="TF_MADSbox"/>
</dbReference>
<sequence>MERKKILGRRKIPFEKIKNKAARSSSFSKRRSSLYKNDSKLVREFDVNFGIVLSSPSGKYYSFVHPTTNVVIDCFINPTTELGLGAQFVAAEARNKVIQNNDRLNKLDARKKAAKKKIRFMNQINEARVKCWWESMDQFNAEDITKFEGIMDTVEELLNAQLKQLEDGASSSLHSLPKDANE</sequence>
<organism evidence="8">
    <name type="scientific">Solanum lycopersicum</name>
    <name type="common">Tomato</name>
    <name type="synonym">Lycopersicon esculentum</name>
    <dbReference type="NCBI Taxonomy" id="4081"/>
    <lineage>
        <taxon>Eukaryota</taxon>
        <taxon>Viridiplantae</taxon>
        <taxon>Streptophyta</taxon>
        <taxon>Embryophyta</taxon>
        <taxon>Tracheophyta</taxon>
        <taxon>Spermatophyta</taxon>
        <taxon>Magnoliopsida</taxon>
        <taxon>eudicotyledons</taxon>
        <taxon>Gunneridae</taxon>
        <taxon>Pentapetalae</taxon>
        <taxon>asterids</taxon>
        <taxon>lamiids</taxon>
        <taxon>Solanales</taxon>
        <taxon>Solanaceae</taxon>
        <taxon>Solanoideae</taxon>
        <taxon>Solaneae</taxon>
        <taxon>Solanum</taxon>
        <taxon>Solanum subgen. Lycopersicon</taxon>
    </lineage>
</organism>
<keyword evidence="9" id="KW-1185">Reference proteome</keyword>
<comment type="subcellular location">
    <subcellularLocation>
        <location evidence="1">Nucleus</location>
    </subcellularLocation>
</comment>
<dbReference type="GO" id="GO:0000978">
    <property type="term" value="F:RNA polymerase II cis-regulatory region sequence-specific DNA binding"/>
    <property type="evidence" value="ECO:0000318"/>
    <property type="project" value="GO_Central"/>
</dbReference>
<dbReference type="PaxDb" id="4081-Solyc03g033570.1.1"/>
<accession>A0A3Q7FFR4</accession>
<evidence type="ECO:0000256" key="2">
    <source>
        <dbReference type="ARBA" id="ARBA00023015"/>
    </source>
</evidence>
<feature type="coiled-coil region" evidence="6">
    <location>
        <begin position="90"/>
        <end position="124"/>
    </location>
</feature>
<dbReference type="SUPFAM" id="SSF55455">
    <property type="entry name" value="SRF-like"/>
    <property type="match status" value="1"/>
</dbReference>
<dbReference type="GO" id="GO:0006357">
    <property type="term" value="P:regulation of transcription by RNA polymerase II"/>
    <property type="evidence" value="ECO:0000318"/>
    <property type="project" value="GO_Central"/>
</dbReference>
<evidence type="ECO:0000256" key="4">
    <source>
        <dbReference type="ARBA" id="ARBA00023163"/>
    </source>
</evidence>
<keyword evidence="6" id="KW-0175">Coiled coil</keyword>
<dbReference type="Proteomes" id="UP000004994">
    <property type="component" value="Chromosome 3"/>
</dbReference>
<dbReference type="EnsemblPlants" id="Solyc03g033570.1.1">
    <property type="protein sequence ID" value="Solyc03g033570.1.1.1"/>
    <property type="gene ID" value="Solyc03g033570.1"/>
</dbReference>
<reference evidence="8" key="1">
    <citation type="journal article" date="2012" name="Nature">
        <title>The tomato genome sequence provides insights into fleshy fruit evolution.</title>
        <authorList>
            <consortium name="Tomato Genome Consortium"/>
        </authorList>
    </citation>
    <scope>NUCLEOTIDE SEQUENCE [LARGE SCALE GENOMIC DNA]</scope>
    <source>
        <strain evidence="8">cv. Heinz 1706</strain>
    </source>
</reference>
<dbReference type="PRINTS" id="PR00404">
    <property type="entry name" value="MADSDOMAIN"/>
</dbReference>
<keyword evidence="5" id="KW-0539">Nucleus</keyword>
<dbReference type="Pfam" id="PF00319">
    <property type="entry name" value="SRF-TF"/>
    <property type="match status" value="1"/>
</dbReference>
<dbReference type="OMA" id="EARVKCW"/>
<dbReference type="STRING" id="4081.A0A3Q7FFR4"/>
<evidence type="ECO:0000313" key="9">
    <source>
        <dbReference type="Proteomes" id="UP000004994"/>
    </source>
</evidence>